<dbReference type="RefSeq" id="WP_023544448.1">
    <property type="nucleotide sequence ID" value="NZ_CM002285.1"/>
</dbReference>
<dbReference type="STRING" id="1352936.M878_02080"/>
<keyword evidence="2" id="KW-1185">Reference proteome</keyword>
<accession>V6KY79</accession>
<dbReference type="PATRIC" id="fig|1352936.5.peg.462"/>
<evidence type="ECO:0000313" key="1">
    <source>
        <dbReference type="EMBL" id="EST36391.1"/>
    </source>
</evidence>
<dbReference type="Proteomes" id="UP000017984">
    <property type="component" value="Chromosome"/>
</dbReference>
<proteinExistence type="predicted"/>
<sequence length="61" mass="6544">MRNLITHTYAQLERALAAGAAPLQPSWEQTALALTDAICSLLRAPVTTQVRPVTPDRTGSV</sequence>
<evidence type="ECO:0000313" key="2">
    <source>
        <dbReference type="Proteomes" id="UP000017984"/>
    </source>
</evidence>
<organism evidence="1 2">
    <name type="scientific">Streptomyces roseochromogenus subsp. oscitans DS 12.976</name>
    <dbReference type="NCBI Taxonomy" id="1352936"/>
    <lineage>
        <taxon>Bacteria</taxon>
        <taxon>Bacillati</taxon>
        <taxon>Actinomycetota</taxon>
        <taxon>Actinomycetes</taxon>
        <taxon>Kitasatosporales</taxon>
        <taxon>Streptomycetaceae</taxon>
        <taxon>Streptomyces</taxon>
    </lineage>
</organism>
<dbReference type="EMBL" id="AWQX01000010">
    <property type="protein sequence ID" value="EST36391.1"/>
    <property type="molecule type" value="Genomic_DNA"/>
</dbReference>
<comment type="caution">
    <text evidence="1">The sequence shown here is derived from an EMBL/GenBank/DDBJ whole genome shotgun (WGS) entry which is preliminary data.</text>
</comment>
<dbReference type="AlphaFoldDB" id="V6KY79"/>
<dbReference type="HOGENOM" id="CLU_2920931_0_0_11"/>
<name>V6KY79_STRRC</name>
<gene>
    <name evidence="1" type="ORF">M878_02080</name>
</gene>
<protein>
    <submittedName>
        <fullName evidence="1">Uncharacterized protein</fullName>
    </submittedName>
</protein>
<reference evidence="1 2" key="1">
    <citation type="journal article" date="2014" name="Genome Announc.">
        <title>Draft Genome Sequence of Streptomyces roseochromogenes subsp. oscitans DS 12.976, Producer of the Aminocoumarin Antibiotic Clorobiocin.</title>
        <authorList>
            <person name="Ruckert C."/>
            <person name="Kalinowski J."/>
            <person name="Heide L."/>
            <person name="Apel A.K."/>
        </authorList>
    </citation>
    <scope>NUCLEOTIDE SEQUENCE [LARGE SCALE GENOMIC DNA]</scope>
    <source>
        <strain evidence="1 2">DS 12.976</strain>
    </source>
</reference>